<reference evidence="2" key="1">
    <citation type="submission" date="2020-10" db="EMBL/GenBank/DDBJ databases">
        <authorList>
            <person name="Gilroy R."/>
        </authorList>
    </citation>
    <scope>NUCLEOTIDE SEQUENCE</scope>
    <source>
        <strain evidence="2">CHK180-2868</strain>
    </source>
</reference>
<evidence type="ECO:0000313" key="3">
    <source>
        <dbReference type="Proteomes" id="UP000824250"/>
    </source>
</evidence>
<dbReference type="Gene3D" id="3.40.630.10">
    <property type="entry name" value="Zn peptidases"/>
    <property type="match status" value="2"/>
</dbReference>
<dbReference type="GO" id="GO:0016805">
    <property type="term" value="F:dipeptidase activity"/>
    <property type="evidence" value="ECO:0007669"/>
    <property type="project" value="TreeGrafter"/>
</dbReference>
<dbReference type="EMBL" id="DVGC01000018">
    <property type="protein sequence ID" value="HIR05024.1"/>
    <property type="molecule type" value="Genomic_DNA"/>
</dbReference>
<comment type="caution">
    <text evidence="2">The sequence shown here is derived from an EMBL/GenBank/DDBJ whole genome shotgun (WGS) entry which is preliminary data.</text>
</comment>
<protein>
    <submittedName>
        <fullName evidence="2">Amidohydrolase</fullName>
    </submittedName>
</protein>
<dbReference type="InterPro" id="IPR011650">
    <property type="entry name" value="Peptidase_M20_dimer"/>
</dbReference>
<dbReference type="Pfam" id="PF07687">
    <property type="entry name" value="M20_dimer"/>
    <property type="match status" value="1"/>
</dbReference>
<dbReference type="PIRSF" id="PIRSF037227">
    <property type="entry name" value="Aminobenzoyl-glu_utiliz_pB"/>
    <property type="match status" value="1"/>
</dbReference>
<accession>A0A9D1D5W4</accession>
<dbReference type="GO" id="GO:0071713">
    <property type="term" value="F:para-aminobenzoyl-glutamate hydrolase activity"/>
    <property type="evidence" value="ECO:0007669"/>
    <property type="project" value="TreeGrafter"/>
</dbReference>
<sequence length="466" mass="51430">MKKEYEAELYSLLCDVWGYSETSFEEKKSCARMVEFLKQQGFEVTTPVADMDTAYVGVYGSGRPVICFLAEYDALHGMSQEADVSCYAPGKEREQGHGCGHHLLGTGAIGAALLYRDYLKETGKSGTVKIVGCPAEESGSGKAYLARAGFFDDADVALTWHPSNYHMVETGSSQACIQVFFDFHGVSSHAAAAPHLGRSALDAVEIMDVGANYLREHMEPTERLHYAIINTGGESPNVVQAEARVKYLIRSTSAAKVKKLYERVCDVARGAALITGTTVDIVFDEGLYDTMPNFVLEDVLKESYLKIGIPEYTKEEREYAKKFKDSFNQEELFSNLPTAVADIMALKENIEQSELCDMFVDRIHSEECSPGSTDVGDVSWVVPTAQINANCYSYGAGAHSWQWTGQGKSTIALKGAVLAAEVLADAAKTLTEHPELVQRAREEFDKRMRGQKYECLIPMDVKPHLY</sequence>
<dbReference type="InterPro" id="IPR002933">
    <property type="entry name" value="Peptidase_M20"/>
</dbReference>
<dbReference type="PANTHER" id="PTHR30575:SF0">
    <property type="entry name" value="XAA-ARG DIPEPTIDASE"/>
    <property type="match status" value="1"/>
</dbReference>
<dbReference type="GO" id="GO:0046657">
    <property type="term" value="P:folic acid catabolic process"/>
    <property type="evidence" value="ECO:0007669"/>
    <property type="project" value="TreeGrafter"/>
</dbReference>
<evidence type="ECO:0000259" key="1">
    <source>
        <dbReference type="Pfam" id="PF07687"/>
    </source>
</evidence>
<dbReference type="GO" id="GO:0005737">
    <property type="term" value="C:cytoplasm"/>
    <property type="evidence" value="ECO:0007669"/>
    <property type="project" value="TreeGrafter"/>
</dbReference>
<reference evidence="2" key="2">
    <citation type="journal article" date="2021" name="PeerJ">
        <title>Extensive microbial diversity within the chicken gut microbiome revealed by metagenomics and culture.</title>
        <authorList>
            <person name="Gilroy R."/>
            <person name="Ravi A."/>
            <person name="Getino M."/>
            <person name="Pursley I."/>
            <person name="Horton D.L."/>
            <person name="Alikhan N.F."/>
            <person name="Baker D."/>
            <person name="Gharbi K."/>
            <person name="Hall N."/>
            <person name="Watson M."/>
            <person name="Adriaenssens E.M."/>
            <person name="Foster-Nyarko E."/>
            <person name="Jarju S."/>
            <person name="Secka A."/>
            <person name="Antonio M."/>
            <person name="Oren A."/>
            <person name="Chaudhuri R.R."/>
            <person name="La Ragione R."/>
            <person name="Hildebrand F."/>
            <person name="Pallen M.J."/>
        </authorList>
    </citation>
    <scope>NUCLEOTIDE SEQUENCE</scope>
    <source>
        <strain evidence="2">CHK180-2868</strain>
    </source>
</reference>
<dbReference type="InterPro" id="IPR017145">
    <property type="entry name" value="Aminobenzoyl-glu_utiliz_pB"/>
</dbReference>
<dbReference type="SUPFAM" id="SSF53187">
    <property type="entry name" value="Zn-dependent exopeptidases"/>
    <property type="match status" value="1"/>
</dbReference>
<gene>
    <name evidence="2" type="ORF">IAB28_03535</name>
</gene>
<name>A0A9D1D5W4_9FIRM</name>
<feature type="domain" description="Peptidase M20 dimerisation" evidence="1">
    <location>
        <begin position="181"/>
        <end position="266"/>
    </location>
</feature>
<dbReference type="InterPro" id="IPR036264">
    <property type="entry name" value="Bact_exopeptidase_dim_dom"/>
</dbReference>
<dbReference type="NCBIfam" id="TIGR01891">
    <property type="entry name" value="amidohydrolases"/>
    <property type="match status" value="1"/>
</dbReference>
<evidence type="ECO:0000313" key="2">
    <source>
        <dbReference type="EMBL" id="HIR05024.1"/>
    </source>
</evidence>
<dbReference type="AlphaFoldDB" id="A0A9D1D5W4"/>
<dbReference type="Proteomes" id="UP000824250">
    <property type="component" value="Unassembled WGS sequence"/>
</dbReference>
<dbReference type="Pfam" id="PF01546">
    <property type="entry name" value="Peptidase_M20"/>
    <property type="match status" value="1"/>
</dbReference>
<dbReference type="PANTHER" id="PTHR30575">
    <property type="entry name" value="PEPTIDASE M20"/>
    <property type="match status" value="1"/>
</dbReference>
<dbReference type="FunFam" id="3.30.70.360:FF:000004">
    <property type="entry name" value="Peptidase M20 domain-containing protein 2"/>
    <property type="match status" value="1"/>
</dbReference>
<dbReference type="SUPFAM" id="SSF55031">
    <property type="entry name" value="Bacterial exopeptidase dimerisation domain"/>
    <property type="match status" value="1"/>
</dbReference>
<dbReference type="Gene3D" id="3.30.70.360">
    <property type="match status" value="1"/>
</dbReference>
<proteinExistence type="predicted"/>
<dbReference type="InterPro" id="IPR052030">
    <property type="entry name" value="Peptidase_M20/M20A_hydrolases"/>
</dbReference>
<organism evidence="2 3">
    <name type="scientific">Candidatus Copromonas faecavium</name>
    <name type="common">nom. illeg.</name>
    <dbReference type="NCBI Taxonomy" id="2840740"/>
    <lineage>
        <taxon>Bacteria</taxon>
        <taxon>Bacillati</taxon>
        <taxon>Bacillota</taxon>
        <taxon>Clostridia</taxon>
        <taxon>Lachnospirales</taxon>
        <taxon>Lachnospiraceae</taxon>
        <taxon>Candidatus Copromonas (nom. illeg.)</taxon>
    </lineage>
</organism>
<dbReference type="InterPro" id="IPR017439">
    <property type="entry name" value="Amidohydrolase"/>
</dbReference>